<evidence type="ECO:0000313" key="4">
    <source>
        <dbReference type="Proteomes" id="UP000516384"/>
    </source>
</evidence>
<dbReference type="InterPro" id="IPR026870">
    <property type="entry name" value="Zinc_ribbon_dom"/>
</dbReference>
<proteinExistence type="predicted"/>
<dbReference type="EMBL" id="CP061172">
    <property type="protein sequence ID" value="QNR65542.1"/>
    <property type="molecule type" value="Genomic_DNA"/>
</dbReference>
<dbReference type="Proteomes" id="UP000516384">
    <property type="component" value="Chromosome"/>
</dbReference>
<sequence length="236" mass="26866">MNICPNCGNQLEEESRFCNKCGTNLLDGNVPANKKPRKGKLKRSMFILTTLILIVGLTGGFLIYKDHQHKVALNNYKENLDKAASQIVAYSLASEKVCDLYSDVWRRAIDADYWIEVDGKKAYDFNEAIQYQREALESKNVLSEIEKGTKSVDDLMSKLKNPPTEFQDSYEKLVELYGLYTQYADQADSPSGSLIEFNKKTDELSSEIGKEYNQLKTIIPEIKDSSIKNYFSQLNI</sequence>
<keyword evidence="1" id="KW-0812">Transmembrane</keyword>
<reference evidence="3 4" key="1">
    <citation type="submission" date="2020-09" db="EMBL/GenBank/DDBJ databases">
        <title>Characterization of Paenibacillus peoriae strain ZF390 with broad-spectrum antimicrobial activity as a potential biocontrol agent.</title>
        <authorList>
            <person name="Li L."/>
            <person name="Zhao Y."/>
            <person name="Li B."/>
            <person name="Xie X."/>
        </authorList>
    </citation>
    <scope>NUCLEOTIDE SEQUENCE [LARGE SCALE GENOMIC DNA]</scope>
    <source>
        <strain evidence="3 4">ZF390</strain>
    </source>
</reference>
<dbReference type="Pfam" id="PF13240">
    <property type="entry name" value="Zn_Ribbon_1"/>
    <property type="match status" value="1"/>
</dbReference>
<evidence type="ECO:0000313" key="3">
    <source>
        <dbReference type="EMBL" id="QNR65542.1"/>
    </source>
</evidence>
<keyword evidence="1" id="KW-1133">Transmembrane helix</keyword>
<evidence type="ECO:0000256" key="1">
    <source>
        <dbReference type="SAM" id="Phobius"/>
    </source>
</evidence>
<protein>
    <submittedName>
        <fullName evidence="3">Zinc-ribbon domain-containing protein</fullName>
    </submittedName>
</protein>
<feature type="transmembrane region" description="Helical" evidence="1">
    <location>
        <begin position="44"/>
        <end position="64"/>
    </location>
</feature>
<accession>A0A7H0Y384</accession>
<dbReference type="AlphaFoldDB" id="A0A7H0Y384"/>
<dbReference type="RefSeq" id="WP_190297431.1">
    <property type="nucleotide sequence ID" value="NZ_CP061172.1"/>
</dbReference>
<gene>
    <name evidence="3" type="ORF">IAQ67_16805</name>
</gene>
<evidence type="ECO:0000259" key="2">
    <source>
        <dbReference type="Pfam" id="PF13240"/>
    </source>
</evidence>
<feature type="domain" description="Zinc-ribbon" evidence="2">
    <location>
        <begin position="4"/>
        <end position="25"/>
    </location>
</feature>
<organism evidence="3 4">
    <name type="scientific">Paenibacillus peoriae</name>
    <dbReference type="NCBI Taxonomy" id="59893"/>
    <lineage>
        <taxon>Bacteria</taxon>
        <taxon>Bacillati</taxon>
        <taxon>Bacillota</taxon>
        <taxon>Bacilli</taxon>
        <taxon>Bacillales</taxon>
        <taxon>Paenibacillaceae</taxon>
        <taxon>Paenibacillus</taxon>
    </lineage>
</organism>
<name>A0A7H0Y384_9BACL</name>
<keyword evidence="1" id="KW-0472">Membrane</keyword>